<proteinExistence type="predicted"/>
<dbReference type="EMBL" id="JACHNG010000001">
    <property type="protein sequence ID" value="MBB4784547.1"/>
    <property type="molecule type" value="Genomic_DNA"/>
</dbReference>
<protein>
    <submittedName>
        <fullName evidence="1">Uncharacterized protein</fullName>
    </submittedName>
</protein>
<evidence type="ECO:0000313" key="1">
    <source>
        <dbReference type="EMBL" id="MBB4784547.1"/>
    </source>
</evidence>
<gene>
    <name evidence="1" type="ORF">BJY27_005508</name>
</gene>
<organism evidence="1 2">
    <name type="scientific">Streptomyces rapamycinicus</name>
    <dbReference type="NCBI Taxonomy" id="1226757"/>
    <lineage>
        <taxon>Bacteria</taxon>
        <taxon>Bacillati</taxon>
        <taxon>Actinomycetota</taxon>
        <taxon>Actinomycetes</taxon>
        <taxon>Kitasatosporales</taxon>
        <taxon>Streptomycetaceae</taxon>
        <taxon>Streptomyces</taxon>
        <taxon>Streptomyces violaceusniger group</taxon>
    </lineage>
</organism>
<keyword evidence="2" id="KW-1185">Reference proteome</keyword>
<name>A0ABR6LS34_9ACTN</name>
<sequence length="45" mass="4790">MCLGQMTGDHPIGGVAQVITIPGLLQTPEHARAIFREVVPPLMPP</sequence>
<reference evidence="1 2" key="1">
    <citation type="submission" date="2020-08" db="EMBL/GenBank/DDBJ databases">
        <title>Sequencing the genomes of 1000 actinobacteria strains.</title>
        <authorList>
            <person name="Klenk H.-P."/>
        </authorList>
    </citation>
    <scope>NUCLEOTIDE SEQUENCE [LARGE SCALE GENOMIC DNA]</scope>
    <source>
        <strain evidence="1 2">DSM 41530</strain>
    </source>
</reference>
<accession>A0ABR6LS34</accession>
<evidence type="ECO:0000313" key="2">
    <source>
        <dbReference type="Proteomes" id="UP000530530"/>
    </source>
</evidence>
<comment type="caution">
    <text evidence="1">The sequence shown here is derived from an EMBL/GenBank/DDBJ whole genome shotgun (WGS) entry which is preliminary data.</text>
</comment>
<dbReference type="Proteomes" id="UP000530530">
    <property type="component" value="Unassembled WGS sequence"/>
</dbReference>